<dbReference type="RefSeq" id="WP_046770954.1">
    <property type="nucleotide sequence ID" value="NZ_LBMC01000038.1"/>
</dbReference>
<reference evidence="4" key="1">
    <citation type="submission" date="2016-10" db="EMBL/GenBank/DDBJ databases">
        <authorList>
            <person name="Varghese N."/>
            <person name="Submissions S."/>
        </authorList>
    </citation>
    <scope>NUCLEOTIDE SEQUENCE [LARGE SCALE GENOMIC DNA]</scope>
    <source>
        <strain evidence="4">DSM 45079</strain>
    </source>
</reference>
<dbReference type="AlphaFoldDB" id="A0A1H2KHY3"/>
<dbReference type="PROSITE" id="PS51257">
    <property type="entry name" value="PROKAR_LIPOPROTEIN"/>
    <property type="match status" value="1"/>
</dbReference>
<dbReference type="Gene3D" id="3.40.190.150">
    <property type="entry name" value="Bordetella uptake gene, domain 1"/>
    <property type="match status" value="1"/>
</dbReference>
<feature type="chain" id="PRO_5009278445" evidence="2">
    <location>
        <begin position="20"/>
        <end position="334"/>
    </location>
</feature>
<gene>
    <name evidence="3" type="ORF">SAMN04488563_3829</name>
</gene>
<dbReference type="PIRSF" id="PIRSF017082">
    <property type="entry name" value="YflP"/>
    <property type="match status" value="1"/>
</dbReference>
<keyword evidence="2" id="KW-0732">Signal</keyword>
<dbReference type="PANTHER" id="PTHR42928:SF3">
    <property type="entry name" value="UPF0065 PROTEIN YFLP"/>
    <property type="match status" value="1"/>
</dbReference>
<dbReference type="SUPFAM" id="SSF53850">
    <property type="entry name" value="Periplasmic binding protein-like II"/>
    <property type="match status" value="1"/>
</dbReference>
<sequence length="334" mass="33704">MRGPMRIAIGALALATVLAACGGSDDGGSSSDSGSGVDDLSIMVPADPGGGWDQTGRAFQKALDESGLAGGVEVTNVGGAGGTVGLAQLANQRGGGTTLMVTGLVMVGAVETNQSQARLEDTTPVARLTSEDLIVVVPADSPYETVTDLVDDIVATGKDVAVTGGSAGGADHILAGLLLKDAGVAADELIDTLNYIAYSGGGESLAALLGGQVDAGISGIGEYAEQVEAGELRALAVSGPARVEGIDAPTLTEAGYDVELTNWRGLVAAGDISDEDRAALVDLVTQVSESDEWQAELDRAGWGDTFLPGEEFDAFLGEEITSVQNVLRDIGLVQ</sequence>
<dbReference type="PANTHER" id="PTHR42928">
    <property type="entry name" value="TRICARBOXYLATE-BINDING PROTEIN"/>
    <property type="match status" value="1"/>
</dbReference>
<dbReference type="CDD" id="cd07012">
    <property type="entry name" value="PBP2_Bug_TTT"/>
    <property type="match status" value="1"/>
</dbReference>
<dbReference type="InterPro" id="IPR005064">
    <property type="entry name" value="BUG"/>
</dbReference>
<organism evidence="3 4">
    <name type="scientific">Jiangella alkaliphila</name>
    <dbReference type="NCBI Taxonomy" id="419479"/>
    <lineage>
        <taxon>Bacteria</taxon>
        <taxon>Bacillati</taxon>
        <taxon>Actinomycetota</taxon>
        <taxon>Actinomycetes</taxon>
        <taxon>Jiangellales</taxon>
        <taxon>Jiangellaceae</taxon>
        <taxon>Jiangella</taxon>
    </lineage>
</organism>
<evidence type="ECO:0000313" key="3">
    <source>
        <dbReference type="EMBL" id="SDU68001.1"/>
    </source>
</evidence>
<evidence type="ECO:0000256" key="1">
    <source>
        <dbReference type="ARBA" id="ARBA00006987"/>
    </source>
</evidence>
<protein>
    <submittedName>
        <fullName evidence="3">Putative tricarboxylic transport membrane protein</fullName>
    </submittedName>
</protein>
<dbReference type="InterPro" id="IPR042100">
    <property type="entry name" value="Bug_dom1"/>
</dbReference>
<dbReference type="EMBL" id="LT629791">
    <property type="protein sequence ID" value="SDU68001.1"/>
    <property type="molecule type" value="Genomic_DNA"/>
</dbReference>
<dbReference type="STRING" id="419479.SAMN04488563_3829"/>
<comment type="similarity">
    <text evidence="1">Belongs to the UPF0065 (bug) family.</text>
</comment>
<feature type="signal peptide" evidence="2">
    <location>
        <begin position="1"/>
        <end position="19"/>
    </location>
</feature>
<dbReference type="Pfam" id="PF03401">
    <property type="entry name" value="TctC"/>
    <property type="match status" value="1"/>
</dbReference>
<dbReference type="Proteomes" id="UP000182977">
    <property type="component" value="Chromosome I"/>
</dbReference>
<accession>A0A1H2KHY3</accession>
<name>A0A1H2KHY3_9ACTN</name>
<proteinExistence type="inferred from homology"/>
<evidence type="ECO:0000256" key="2">
    <source>
        <dbReference type="SAM" id="SignalP"/>
    </source>
</evidence>
<dbReference type="Gene3D" id="3.40.190.10">
    <property type="entry name" value="Periplasmic binding protein-like II"/>
    <property type="match status" value="1"/>
</dbReference>
<evidence type="ECO:0000313" key="4">
    <source>
        <dbReference type="Proteomes" id="UP000182977"/>
    </source>
</evidence>
<keyword evidence="4" id="KW-1185">Reference proteome</keyword>